<evidence type="ECO:0000313" key="3">
    <source>
        <dbReference type="Proteomes" id="UP000298860"/>
    </source>
</evidence>
<dbReference type="InterPro" id="IPR011990">
    <property type="entry name" value="TPR-like_helical_dom_sf"/>
</dbReference>
<organism evidence="2 3">
    <name type="scientific">Gandjariella thermophila</name>
    <dbReference type="NCBI Taxonomy" id="1931992"/>
    <lineage>
        <taxon>Bacteria</taxon>
        <taxon>Bacillati</taxon>
        <taxon>Actinomycetota</taxon>
        <taxon>Actinomycetes</taxon>
        <taxon>Pseudonocardiales</taxon>
        <taxon>Pseudonocardiaceae</taxon>
        <taxon>Gandjariella</taxon>
    </lineage>
</organism>
<dbReference type="PROSITE" id="PS50943">
    <property type="entry name" value="HTH_CROC1"/>
    <property type="match status" value="1"/>
</dbReference>
<accession>A0A4D4J6F6</accession>
<sequence>MSDDEKVLGRKIATERRKRGLSQKELGALLDRSETWVSQVERGVRKIDRMSVLERIADVLEVPLSELAPTAPVVAAATDKPRVVSDLALVLTSSNALRAVLTRPREVNSADLESGAVLAWEYAHGSSYEKLGEMLLELIPQLETGARAAAGDDKKNLFGALAKTYHAAAAVLSKVGEFAAAWVAADRAINAAERSDDPLLMAEGAFRLTLVFQGARWLDLARTTAETAEETLSTLDGSADPAVYSLRGALNLQLAVIAARSDDANEAYARLEKAARFADELGADRNDYDTEFGPTNVKLHEVAVALELGDAGRALRVGEAVNASNLSAERQGRLLIDLARAHAQRRNVDGVVSALRSADRIAPEQVRNHPLVRALMDDLGQTAAADDPEFADLAAQLYARPSG</sequence>
<dbReference type="InterPro" id="IPR010982">
    <property type="entry name" value="Lambda_DNA-bd_dom_sf"/>
</dbReference>
<dbReference type="Proteomes" id="UP000298860">
    <property type="component" value="Unassembled WGS sequence"/>
</dbReference>
<dbReference type="SUPFAM" id="SSF47413">
    <property type="entry name" value="lambda repressor-like DNA-binding domains"/>
    <property type="match status" value="1"/>
</dbReference>
<dbReference type="AlphaFoldDB" id="A0A4D4J6F6"/>
<dbReference type="CDD" id="cd00093">
    <property type="entry name" value="HTH_XRE"/>
    <property type="match status" value="1"/>
</dbReference>
<feature type="domain" description="HTH cro/C1-type" evidence="1">
    <location>
        <begin position="12"/>
        <end position="67"/>
    </location>
</feature>
<protein>
    <submittedName>
        <fullName evidence="2">Transcriptional regulator</fullName>
    </submittedName>
</protein>
<gene>
    <name evidence="2" type="ORF">GTS_11560</name>
</gene>
<evidence type="ECO:0000313" key="2">
    <source>
        <dbReference type="EMBL" id="GDY29523.1"/>
    </source>
</evidence>
<comment type="caution">
    <text evidence="2">The sequence shown here is derived from an EMBL/GenBank/DDBJ whole genome shotgun (WGS) entry which is preliminary data.</text>
</comment>
<dbReference type="Pfam" id="PF13560">
    <property type="entry name" value="HTH_31"/>
    <property type="match status" value="1"/>
</dbReference>
<dbReference type="OrthoDB" id="3504495at2"/>
<dbReference type="SUPFAM" id="SSF48452">
    <property type="entry name" value="TPR-like"/>
    <property type="match status" value="1"/>
</dbReference>
<dbReference type="InterPro" id="IPR001387">
    <property type="entry name" value="Cro/C1-type_HTH"/>
</dbReference>
<keyword evidence="3" id="KW-1185">Reference proteome</keyword>
<dbReference type="SMART" id="SM00530">
    <property type="entry name" value="HTH_XRE"/>
    <property type="match status" value="1"/>
</dbReference>
<dbReference type="RefSeq" id="WP_137812663.1">
    <property type="nucleotide sequence ID" value="NZ_BJFL01000003.1"/>
</dbReference>
<reference evidence="3" key="1">
    <citation type="submission" date="2019-04" db="EMBL/GenBank/DDBJ databases">
        <title>Draft genome sequence of Pseudonocardiaceae bacterium SL3-2-4.</title>
        <authorList>
            <person name="Ningsih F."/>
            <person name="Yokota A."/>
            <person name="Sakai Y."/>
            <person name="Nanatani K."/>
            <person name="Yabe S."/>
            <person name="Oetari A."/>
            <person name="Sjamsuridzal W."/>
        </authorList>
    </citation>
    <scope>NUCLEOTIDE SEQUENCE [LARGE SCALE GENOMIC DNA]</scope>
    <source>
        <strain evidence="3">SL3-2-4</strain>
    </source>
</reference>
<dbReference type="GO" id="GO:0003677">
    <property type="term" value="F:DNA binding"/>
    <property type="evidence" value="ECO:0007669"/>
    <property type="project" value="InterPro"/>
</dbReference>
<proteinExistence type="predicted"/>
<evidence type="ECO:0000259" key="1">
    <source>
        <dbReference type="PROSITE" id="PS50943"/>
    </source>
</evidence>
<name>A0A4D4J6F6_9PSEU</name>
<dbReference type="EMBL" id="BJFL01000003">
    <property type="protein sequence ID" value="GDY29523.1"/>
    <property type="molecule type" value="Genomic_DNA"/>
</dbReference>
<dbReference type="Gene3D" id="1.10.260.40">
    <property type="entry name" value="lambda repressor-like DNA-binding domains"/>
    <property type="match status" value="1"/>
</dbReference>